<reference evidence="1" key="1">
    <citation type="submission" date="2024-03" db="EMBL/GenBank/DDBJ databases">
        <title>WGS assembly of Saponaria officinalis var. Norfolk2.</title>
        <authorList>
            <person name="Jenkins J."/>
            <person name="Shu S."/>
            <person name="Grimwood J."/>
            <person name="Barry K."/>
            <person name="Goodstein D."/>
            <person name="Schmutz J."/>
            <person name="Leebens-Mack J."/>
            <person name="Osbourn A."/>
        </authorList>
    </citation>
    <scope>NUCLEOTIDE SEQUENCE [LARGE SCALE GENOMIC DNA]</scope>
    <source>
        <strain evidence="1">JIC</strain>
    </source>
</reference>
<keyword evidence="2" id="KW-1185">Reference proteome</keyword>
<accession>A0AAW1ILZ4</accession>
<dbReference type="Proteomes" id="UP001443914">
    <property type="component" value="Unassembled WGS sequence"/>
</dbReference>
<sequence>MQNPLKSQHYQQYNASVLHHSSFYDGRDENSAMELGKNGVKNGSYDFSSFGNESYVVVRQECGEKGKTFGFVVRSLRSRGENERVTEFDDECSGGSLSGLSWGYERNENSNEKGIIGKRIENLGDMVKCLGDK</sequence>
<dbReference type="EMBL" id="JBDFQZ010000009">
    <property type="protein sequence ID" value="KAK9690350.1"/>
    <property type="molecule type" value="Genomic_DNA"/>
</dbReference>
<proteinExistence type="predicted"/>
<dbReference type="AlphaFoldDB" id="A0AAW1ILZ4"/>
<gene>
    <name evidence="1" type="ORF">RND81_09G121900</name>
</gene>
<evidence type="ECO:0000313" key="2">
    <source>
        <dbReference type="Proteomes" id="UP001443914"/>
    </source>
</evidence>
<name>A0AAW1ILZ4_SAPOF</name>
<comment type="caution">
    <text evidence="1">The sequence shown here is derived from an EMBL/GenBank/DDBJ whole genome shotgun (WGS) entry which is preliminary data.</text>
</comment>
<organism evidence="1 2">
    <name type="scientific">Saponaria officinalis</name>
    <name type="common">Common soapwort</name>
    <name type="synonym">Lychnis saponaria</name>
    <dbReference type="NCBI Taxonomy" id="3572"/>
    <lineage>
        <taxon>Eukaryota</taxon>
        <taxon>Viridiplantae</taxon>
        <taxon>Streptophyta</taxon>
        <taxon>Embryophyta</taxon>
        <taxon>Tracheophyta</taxon>
        <taxon>Spermatophyta</taxon>
        <taxon>Magnoliopsida</taxon>
        <taxon>eudicotyledons</taxon>
        <taxon>Gunneridae</taxon>
        <taxon>Pentapetalae</taxon>
        <taxon>Caryophyllales</taxon>
        <taxon>Caryophyllaceae</taxon>
        <taxon>Caryophylleae</taxon>
        <taxon>Saponaria</taxon>
    </lineage>
</organism>
<evidence type="ECO:0000313" key="1">
    <source>
        <dbReference type="EMBL" id="KAK9690350.1"/>
    </source>
</evidence>
<protein>
    <submittedName>
        <fullName evidence="1">Uncharacterized protein</fullName>
    </submittedName>
</protein>